<dbReference type="EMBL" id="JAFEMO010000007">
    <property type="protein sequence ID" value="KAH7567851.1"/>
    <property type="molecule type" value="Genomic_DNA"/>
</dbReference>
<name>A0ABQ8HU14_9ROSI</name>
<dbReference type="Gene3D" id="1.25.40.10">
    <property type="entry name" value="Tetratricopeptide repeat domain"/>
    <property type="match status" value="2"/>
</dbReference>
<dbReference type="PANTHER" id="PTHR34222:SF40">
    <property type="match status" value="1"/>
</dbReference>
<evidence type="ECO:0008006" key="3">
    <source>
        <dbReference type="Google" id="ProtNLM"/>
    </source>
</evidence>
<dbReference type="InterPro" id="IPR011990">
    <property type="entry name" value="TPR-like_helical_dom_sf"/>
</dbReference>
<organism evidence="1 2">
    <name type="scientific">Xanthoceras sorbifolium</name>
    <dbReference type="NCBI Taxonomy" id="99658"/>
    <lineage>
        <taxon>Eukaryota</taxon>
        <taxon>Viridiplantae</taxon>
        <taxon>Streptophyta</taxon>
        <taxon>Embryophyta</taxon>
        <taxon>Tracheophyta</taxon>
        <taxon>Spermatophyta</taxon>
        <taxon>Magnoliopsida</taxon>
        <taxon>eudicotyledons</taxon>
        <taxon>Gunneridae</taxon>
        <taxon>Pentapetalae</taxon>
        <taxon>rosids</taxon>
        <taxon>malvids</taxon>
        <taxon>Sapindales</taxon>
        <taxon>Sapindaceae</taxon>
        <taxon>Xanthoceroideae</taxon>
        <taxon>Xanthoceras</taxon>
    </lineage>
</organism>
<comment type="caution">
    <text evidence="1">The sequence shown here is derived from an EMBL/GenBank/DDBJ whole genome shotgun (WGS) entry which is preliminary data.</text>
</comment>
<accession>A0ABQ8HU14</accession>
<sequence>MYSDPSNASQNFELRSKLKEMKQGSKIVTQYFSDLQDLWNELDLLFEDDSSCLECSIKQRRKLEDERINDFLAGLNRNLDETRGLVVARAPFPSSEDAFAEVLREEGCHRVMLNDASLHGKPPNWQQKKPVDGRVYLTHSGPDTTGNNAGNNGTPIPFSKEQIEHLCRLLNQPSTNFSSGSTVGSCSVLISYIETAGSTMTRQKALQQQYLFTCTCPRCIKVGQYDDIEESAILEGYRCKDDGCSGFLLRDSDDKGFTCQQCGLVRSKEEIKTMASEIKALTVETLDSTSCGGLLVHEWIEDTDGAGRLQTSSDILPIDHSSVSKYVMFFTIVCFNSPIGIYPGFHPLLGLQYYTCGKLEWLLGDTENAIKSLTNAVDILRITHGTNSLFMKELLMKLEEARAEASYKLSSTDE</sequence>
<dbReference type="PANTHER" id="PTHR34222">
    <property type="entry name" value="GAG_PRE-INTEGRS DOMAIN-CONTAINING PROTEIN"/>
    <property type="match status" value="1"/>
</dbReference>
<proteinExistence type="predicted"/>
<gene>
    <name evidence="1" type="ORF">JRO89_XS07G0166700</name>
</gene>
<reference evidence="1 2" key="1">
    <citation type="submission" date="2021-02" db="EMBL/GenBank/DDBJ databases">
        <title>Plant Genome Project.</title>
        <authorList>
            <person name="Zhang R.-G."/>
        </authorList>
    </citation>
    <scope>NUCLEOTIDE SEQUENCE [LARGE SCALE GENOMIC DNA]</scope>
    <source>
        <tissue evidence="1">Leaves</tissue>
    </source>
</reference>
<protein>
    <recommendedName>
        <fullName evidence="3">SET domain-containing protein</fullName>
    </recommendedName>
</protein>
<evidence type="ECO:0000313" key="2">
    <source>
        <dbReference type="Proteomes" id="UP000827721"/>
    </source>
</evidence>
<keyword evidence="2" id="KW-1185">Reference proteome</keyword>
<dbReference type="Proteomes" id="UP000827721">
    <property type="component" value="Unassembled WGS sequence"/>
</dbReference>
<evidence type="ECO:0000313" key="1">
    <source>
        <dbReference type="EMBL" id="KAH7567851.1"/>
    </source>
</evidence>